<dbReference type="InterPro" id="IPR013325">
    <property type="entry name" value="RNA_pol_sigma_r2"/>
</dbReference>
<dbReference type="NCBIfam" id="TIGR02937">
    <property type="entry name" value="sigma70-ECF"/>
    <property type="match status" value="1"/>
</dbReference>
<dbReference type="GO" id="GO:0006352">
    <property type="term" value="P:DNA-templated transcription initiation"/>
    <property type="evidence" value="ECO:0007669"/>
    <property type="project" value="InterPro"/>
</dbReference>
<gene>
    <name evidence="7" type="ORF">H9791_03730</name>
</gene>
<dbReference type="AlphaFoldDB" id="A0A9E2KFX1"/>
<dbReference type="EMBL" id="JAHLFO010000044">
    <property type="protein sequence ID" value="MBU3813605.1"/>
    <property type="molecule type" value="Genomic_DNA"/>
</dbReference>
<evidence type="ECO:0000259" key="5">
    <source>
        <dbReference type="Pfam" id="PF04542"/>
    </source>
</evidence>
<dbReference type="InterPro" id="IPR013324">
    <property type="entry name" value="RNA_pol_sigma_r3/r4-like"/>
</dbReference>
<evidence type="ECO:0000313" key="7">
    <source>
        <dbReference type="EMBL" id="MBU3813605.1"/>
    </source>
</evidence>
<reference evidence="7" key="2">
    <citation type="submission" date="2021-04" db="EMBL/GenBank/DDBJ databases">
        <authorList>
            <person name="Gilroy R."/>
        </authorList>
    </citation>
    <scope>NUCLEOTIDE SEQUENCE</scope>
    <source>
        <strain evidence="7">B3-3758</strain>
    </source>
</reference>
<dbReference type="Pfam" id="PF08281">
    <property type="entry name" value="Sigma70_r4_2"/>
    <property type="match status" value="1"/>
</dbReference>
<dbReference type="GO" id="GO:0003677">
    <property type="term" value="F:DNA binding"/>
    <property type="evidence" value="ECO:0007669"/>
    <property type="project" value="InterPro"/>
</dbReference>
<dbReference type="InterPro" id="IPR036388">
    <property type="entry name" value="WH-like_DNA-bd_sf"/>
</dbReference>
<dbReference type="GO" id="GO:0016987">
    <property type="term" value="F:sigma factor activity"/>
    <property type="evidence" value="ECO:0007669"/>
    <property type="project" value="UniProtKB-KW"/>
</dbReference>
<dbReference type="Gene3D" id="1.10.10.10">
    <property type="entry name" value="Winged helix-like DNA-binding domain superfamily/Winged helix DNA-binding domain"/>
    <property type="match status" value="1"/>
</dbReference>
<name>A0A9E2KFX1_9BACE</name>
<evidence type="ECO:0000256" key="2">
    <source>
        <dbReference type="ARBA" id="ARBA00023015"/>
    </source>
</evidence>
<keyword evidence="3" id="KW-0731">Sigma factor</keyword>
<dbReference type="PANTHER" id="PTHR43133:SF46">
    <property type="entry name" value="RNA POLYMERASE SIGMA-70 FACTOR ECF SUBFAMILY"/>
    <property type="match status" value="1"/>
</dbReference>
<dbReference type="InterPro" id="IPR014284">
    <property type="entry name" value="RNA_pol_sigma-70_dom"/>
</dbReference>
<dbReference type="InterPro" id="IPR039425">
    <property type="entry name" value="RNA_pol_sigma-70-like"/>
</dbReference>
<feature type="domain" description="RNA polymerase sigma factor 70 region 4 type 2" evidence="6">
    <location>
        <begin position="121"/>
        <end position="172"/>
    </location>
</feature>
<dbReference type="Proteomes" id="UP000824236">
    <property type="component" value="Unassembled WGS sequence"/>
</dbReference>
<keyword evidence="4" id="KW-0804">Transcription</keyword>
<feature type="domain" description="RNA polymerase sigma-70 region 2" evidence="5">
    <location>
        <begin position="20"/>
        <end position="86"/>
    </location>
</feature>
<evidence type="ECO:0000259" key="6">
    <source>
        <dbReference type="Pfam" id="PF08281"/>
    </source>
</evidence>
<dbReference type="InterPro" id="IPR014327">
    <property type="entry name" value="RNA_pol_sigma70_bacteroid"/>
</dbReference>
<comment type="caution">
    <text evidence="7">The sequence shown here is derived from an EMBL/GenBank/DDBJ whole genome shotgun (WGS) entry which is preliminary data.</text>
</comment>
<comment type="similarity">
    <text evidence="1">Belongs to the sigma-70 factor family. ECF subfamily.</text>
</comment>
<dbReference type="CDD" id="cd06171">
    <property type="entry name" value="Sigma70_r4"/>
    <property type="match status" value="1"/>
</dbReference>
<dbReference type="PANTHER" id="PTHR43133">
    <property type="entry name" value="RNA POLYMERASE ECF-TYPE SIGMA FACTO"/>
    <property type="match status" value="1"/>
</dbReference>
<evidence type="ECO:0000256" key="3">
    <source>
        <dbReference type="ARBA" id="ARBA00023082"/>
    </source>
</evidence>
<dbReference type="NCBIfam" id="TIGR02985">
    <property type="entry name" value="Sig70_bacteroi1"/>
    <property type="match status" value="1"/>
</dbReference>
<evidence type="ECO:0000256" key="4">
    <source>
        <dbReference type="ARBA" id="ARBA00023163"/>
    </source>
</evidence>
<protein>
    <submittedName>
        <fullName evidence="7">RNA polymerase sigma-70 factor</fullName>
    </submittedName>
</protein>
<dbReference type="SUPFAM" id="SSF88659">
    <property type="entry name" value="Sigma3 and sigma4 domains of RNA polymerase sigma factors"/>
    <property type="match status" value="1"/>
</dbReference>
<dbReference type="Pfam" id="PF04542">
    <property type="entry name" value="Sigma70_r2"/>
    <property type="match status" value="1"/>
</dbReference>
<organism evidence="7 8">
    <name type="scientific">Candidatus Bacteroides intestinipullorum</name>
    <dbReference type="NCBI Taxonomy" id="2838471"/>
    <lineage>
        <taxon>Bacteria</taxon>
        <taxon>Pseudomonadati</taxon>
        <taxon>Bacteroidota</taxon>
        <taxon>Bacteroidia</taxon>
        <taxon>Bacteroidales</taxon>
        <taxon>Bacteroidaceae</taxon>
        <taxon>Bacteroides</taxon>
    </lineage>
</organism>
<dbReference type="Gene3D" id="1.10.1740.10">
    <property type="match status" value="1"/>
</dbReference>
<accession>A0A9E2KFX1</accession>
<dbReference type="InterPro" id="IPR007627">
    <property type="entry name" value="RNA_pol_sigma70_r2"/>
</dbReference>
<proteinExistence type="inferred from homology"/>
<dbReference type="SUPFAM" id="SSF88946">
    <property type="entry name" value="Sigma2 domain of RNA polymerase sigma factors"/>
    <property type="match status" value="1"/>
</dbReference>
<evidence type="ECO:0000313" key="8">
    <source>
        <dbReference type="Proteomes" id="UP000824236"/>
    </source>
</evidence>
<sequence>MSVHRNTYGPEMDERSFRLFVEAYSDDLLYYACYLLHSREEAEEVVSDVFLEVWQNRGKLSGIQNMKAWLLTLVHNRSISCLRQRANVPDSVLLEEAGANALPADLQTPDEQLVSREEIARINRVINSFPPRCRQVFVLAKIEKLPYKEIARMLGISVKTIDNHIANALKQIRAVLEK</sequence>
<evidence type="ECO:0000256" key="1">
    <source>
        <dbReference type="ARBA" id="ARBA00010641"/>
    </source>
</evidence>
<dbReference type="InterPro" id="IPR013249">
    <property type="entry name" value="RNA_pol_sigma70_r4_t2"/>
</dbReference>
<keyword evidence="2" id="KW-0805">Transcription regulation</keyword>
<reference evidence="7" key="1">
    <citation type="journal article" date="2021" name="PeerJ">
        <title>Extensive microbial diversity within the chicken gut microbiome revealed by metagenomics and culture.</title>
        <authorList>
            <person name="Gilroy R."/>
            <person name="Ravi A."/>
            <person name="Getino M."/>
            <person name="Pursley I."/>
            <person name="Horton D.L."/>
            <person name="Alikhan N.F."/>
            <person name="Baker D."/>
            <person name="Gharbi K."/>
            <person name="Hall N."/>
            <person name="Watson M."/>
            <person name="Adriaenssens E.M."/>
            <person name="Foster-Nyarko E."/>
            <person name="Jarju S."/>
            <person name="Secka A."/>
            <person name="Antonio M."/>
            <person name="Oren A."/>
            <person name="Chaudhuri R.R."/>
            <person name="La Ragione R."/>
            <person name="Hildebrand F."/>
            <person name="Pallen M.J."/>
        </authorList>
    </citation>
    <scope>NUCLEOTIDE SEQUENCE</scope>
    <source>
        <strain evidence="7">B3-3758</strain>
    </source>
</reference>